<keyword evidence="2" id="KW-1185">Reference proteome</keyword>
<dbReference type="EMBL" id="MU006223">
    <property type="protein sequence ID" value="KAF2828094.1"/>
    <property type="molecule type" value="Genomic_DNA"/>
</dbReference>
<dbReference type="OrthoDB" id="10638802at2759"/>
<reference evidence="1" key="1">
    <citation type="journal article" date="2020" name="Stud. Mycol.">
        <title>101 Dothideomycetes genomes: a test case for predicting lifestyles and emergence of pathogens.</title>
        <authorList>
            <person name="Haridas S."/>
            <person name="Albert R."/>
            <person name="Binder M."/>
            <person name="Bloem J."/>
            <person name="Labutti K."/>
            <person name="Salamov A."/>
            <person name="Andreopoulos B."/>
            <person name="Baker S."/>
            <person name="Barry K."/>
            <person name="Bills G."/>
            <person name="Bluhm B."/>
            <person name="Cannon C."/>
            <person name="Castanera R."/>
            <person name="Culley D."/>
            <person name="Daum C."/>
            <person name="Ezra D."/>
            <person name="Gonzalez J."/>
            <person name="Henrissat B."/>
            <person name="Kuo A."/>
            <person name="Liang C."/>
            <person name="Lipzen A."/>
            <person name="Lutzoni F."/>
            <person name="Magnuson J."/>
            <person name="Mondo S."/>
            <person name="Nolan M."/>
            <person name="Ohm R."/>
            <person name="Pangilinan J."/>
            <person name="Park H.-J."/>
            <person name="Ramirez L."/>
            <person name="Alfaro M."/>
            <person name="Sun H."/>
            <person name="Tritt A."/>
            <person name="Yoshinaga Y."/>
            <person name="Zwiers L.-H."/>
            <person name="Turgeon B."/>
            <person name="Goodwin S."/>
            <person name="Spatafora J."/>
            <person name="Crous P."/>
            <person name="Grigoriev I."/>
        </authorList>
    </citation>
    <scope>NUCLEOTIDE SEQUENCE</scope>
    <source>
        <strain evidence="1">CBS 113818</strain>
    </source>
</reference>
<dbReference type="AlphaFoldDB" id="A0A6A7A5I1"/>
<sequence length="163" mass="17824">MPSANSHVWANRALSRDCGESLLQGVLPSAQEQVDYSLGKGHVLRSKWKRSKEHNPHGSYTGAMSYEHEPAGPVCESLHCCSSRKLLSPSLLVLPVWLSVAAATQNPLLRRSWRHCYLCGRYRALAVVDPLLTSGDLGSEHKSLCALARLSPKSCLQPVDPLA</sequence>
<organism evidence="1 2">
    <name type="scientific">Ophiobolus disseminans</name>
    <dbReference type="NCBI Taxonomy" id="1469910"/>
    <lineage>
        <taxon>Eukaryota</taxon>
        <taxon>Fungi</taxon>
        <taxon>Dikarya</taxon>
        <taxon>Ascomycota</taxon>
        <taxon>Pezizomycotina</taxon>
        <taxon>Dothideomycetes</taxon>
        <taxon>Pleosporomycetidae</taxon>
        <taxon>Pleosporales</taxon>
        <taxon>Pleosporineae</taxon>
        <taxon>Phaeosphaeriaceae</taxon>
        <taxon>Ophiobolus</taxon>
    </lineage>
</organism>
<evidence type="ECO:0000313" key="1">
    <source>
        <dbReference type="EMBL" id="KAF2828094.1"/>
    </source>
</evidence>
<accession>A0A6A7A5I1</accession>
<protein>
    <submittedName>
        <fullName evidence="1">Uncharacterized protein</fullName>
    </submittedName>
</protein>
<proteinExistence type="predicted"/>
<gene>
    <name evidence="1" type="ORF">CC86DRAFT_204191</name>
</gene>
<evidence type="ECO:0000313" key="2">
    <source>
        <dbReference type="Proteomes" id="UP000799424"/>
    </source>
</evidence>
<name>A0A6A7A5I1_9PLEO</name>
<dbReference type="Proteomes" id="UP000799424">
    <property type="component" value="Unassembled WGS sequence"/>
</dbReference>